<dbReference type="InterPro" id="IPR010970">
    <property type="entry name" value="Cys_dSase_SufS"/>
</dbReference>
<evidence type="ECO:0000256" key="3">
    <source>
        <dbReference type="ARBA" id="ARBA00010447"/>
    </source>
</evidence>
<dbReference type="RefSeq" id="WP_265165000.1">
    <property type="nucleotide sequence ID" value="NZ_CP069620.1"/>
</dbReference>
<protein>
    <recommendedName>
        <fullName evidence="8">Cysteine desulfurase</fullName>
        <ecNumber evidence="8">2.8.1.7</ecNumber>
    </recommendedName>
</protein>
<accession>A0ABY6NVF6</accession>
<comment type="function">
    <text evidence="2 8">Catalyzes the removal of elemental sulfur and selenium atoms from L-cysteine, L-cystine, L-selenocysteine, and L-selenocystine to produce L-alanine.</text>
</comment>
<dbReference type="PANTHER" id="PTHR43586">
    <property type="entry name" value="CYSTEINE DESULFURASE"/>
    <property type="match status" value="1"/>
</dbReference>
<comment type="cofactor">
    <cofactor evidence="1 7">
        <name>pyridoxal 5'-phosphate</name>
        <dbReference type="ChEBI" id="CHEBI:597326"/>
    </cofactor>
</comment>
<dbReference type="InterPro" id="IPR020578">
    <property type="entry name" value="Aminotrans_V_PyrdxlP_BS"/>
</dbReference>
<dbReference type="InterPro" id="IPR016454">
    <property type="entry name" value="Cysteine_dSase"/>
</dbReference>
<organism evidence="10 11">
    <name type="scientific">Salinimicrobium tongyeongense</name>
    <dbReference type="NCBI Taxonomy" id="2809707"/>
    <lineage>
        <taxon>Bacteria</taxon>
        <taxon>Pseudomonadati</taxon>
        <taxon>Bacteroidota</taxon>
        <taxon>Flavobacteriia</taxon>
        <taxon>Flavobacteriales</taxon>
        <taxon>Flavobacteriaceae</taxon>
        <taxon>Salinimicrobium</taxon>
    </lineage>
</organism>
<dbReference type="EC" id="2.8.1.7" evidence="8"/>
<comment type="similarity">
    <text evidence="3 8">Belongs to the class-V pyridoxal-phosphate-dependent aminotransferase family. Csd subfamily.</text>
</comment>
<evidence type="ECO:0000256" key="4">
    <source>
        <dbReference type="ARBA" id="ARBA00022679"/>
    </source>
</evidence>
<proteinExistence type="inferred from homology"/>
<dbReference type="CDD" id="cd06453">
    <property type="entry name" value="SufS_like"/>
    <property type="match status" value="1"/>
</dbReference>
<dbReference type="Pfam" id="PF00266">
    <property type="entry name" value="Aminotran_5"/>
    <property type="match status" value="1"/>
</dbReference>
<name>A0ABY6NVF6_9FLAO</name>
<evidence type="ECO:0000256" key="5">
    <source>
        <dbReference type="ARBA" id="ARBA00022898"/>
    </source>
</evidence>
<comment type="catalytic activity">
    <reaction evidence="6 8">
        <text>(sulfur carrier)-H + L-cysteine = (sulfur carrier)-SH + L-alanine</text>
        <dbReference type="Rhea" id="RHEA:43892"/>
        <dbReference type="Rhea" id="RHEA-COMP:14737"/>
        <dbReference type="Rhea" id="RHEA-COMP:14739"/>
        <dbReference type="ChEBI" id="CHEBI:29917"/>
        <dbReference type="ChEBI" id="CHEBI:35235"/>
        <dbReference type="ChEBI" id="CHEBI:57972"/>
        <dbReference type="ChEBI" id="CHEBI:64428"/>
        <dbReference type="EC" id="2.8.1.7"/>
    </reaction>
</comment>
<sequence>MKVASTKPHFDVETIRKDFPILSREVNGKPLVYFDNAATSQTPQQVIDAIVDYYTRYNANIHRGVHTLSQEATDAYEQARIKVQEHFNAAKAHEIILTSGTTHAINLVASGFAYLLKKDDEIIVSALEHHSNIVPWQMLCEKTGAKLKVIPMNEEGMLRMDEYEKLLSEKTKLVFVNHVSNALGTVNPVEEIIQKAHAVGAAVLLDGAQAAAHIKADVQALDVDFYAVSAHKMCGPTGVGMLYGKEEWLKKLPPYQGGGEMIATVTFEKTTYADLPHKFEAGTPDICGGIAFAAALDYMNAIGFEKIAAYEHELLEYATQKLLEIEGLKIYGTSSEKTAVISFNIGEIHPYDIGTIIDKLGIAVRTGHHCAQPVMDFYRIPGTVRASFSFYNTKEEIDTFVEAVKKAKQMLS</sequence>
<keyword evidence="4 8" id="KW-0808">Transferase</keyword>
<feature type="domain" description="Aminotransferase class V" evidence="9">
    <location>
        <begin position="32"/>
        <end position="400"/>
    </location>
</feature>
<evidence type="ECO:0000256" key="6">
    <source>
        <dbReference type="ARBA" id="ARBA00050776"/>
    </source>
</evidence>
<dbReference type="PANTHER" id="PTHR43586:SF8">
    <property type="entry name" value="CYSTEINE DESULFURASE 1, CHLOROPLASTIC"/>
    <property type="match status" value="1"/>
</dbReference>
<dbReference type="InterPro" id="IPR015422">
    <property type="entry name" value="PyrdxlP-dep_Trfase_small"/>
</dbReference>
<evidence type="ECO:0000259" key="9">
    <source>
        <dbReference type="Pfam" id="PF00266"/>
    </source>
</evidence>
<evidence type="ECO:0000313" key="10">
    <source>
        <dbReference type="EMBL" id="UZH56458.1"/>
    </source>
</evidence>
<dbReference type="Gene3D" id="3.90.1150.10">
    <property type="entry name" value="Aspartate Aminotransferase, domain 1"/>
    <property type="match status" value="1"/>
</dbReference>
<dbReference type="Gene3D" id="3.40.640.10">
    <property type="entry name" value="Type I PLP-dependent aspartate aminotransferase-like (Major domain)"/>
    <property type="match status" value="1"/>
</dbReference>
<dbReference type="NCBIfam" id="TIGR01979">
    <property type="entry name" value="sufS"/>
    <property type="match status" value="1"/>
</dbReference>
<evidence type="ECO:0000256" key="1">
    <source>
        <dbReference type="ARBA" id="ARBA00001933"/>
    </source>
</evidence>
<evidence type="ECO:0000256" key="7">
    <source>
        <dbReference type="RuleBase" id="RU004504"/>
    </source>
</evidence>
<dbReference type="PROSITE" id="PS00595">
    <property type="entry name" value="AA_TRANSFER_CLASS_5"/>
    <property type="match status" value="1"/>
</dbReference>
<evidence type="ECO:0000256" key="2">
    <source>
        <dbReference type="ARBA" id="ARBA00002824"/>
    </source>
</evidence>
<dbReference type="InterPro" id="IPR000192">
    <property type="entry name" value="Aminotrans_V_dom"/>
</dbReference>
<dbReference type="PIRSF" id="PIRSF005572">
    <property type="entry name" value="NifS"/>
    <property type="match status" value="1"/>
</dbReference>
<dbReference type="InterPro" id="IPR015424">
    <property type="entry name" value="PyrdxlP-dep_Trfase"/>
</dbReference>
<dbReference type="Proteomes" id="UP001163981">
    <property type="component" value="Chromosome"/>
</dbReference>
<keyword evidence="11" id="KW-1185">Reference proteome</keyword>
<dbReference type="EMBL" id="CP069620">
    <property type="protein sequence ID" value="UZH56458.1"/>
    <property type="molecule type" value="Genomic_DNA"/>
</dbReference>
<evidence type="ECO:0000256" key="8">
    <source>
        <dbReference type="RuleBase" id="RU004506"/>
    </source>
</evidence>
<dbReference type="SUPFAM" id="SSF53383">
    <property type="entry name" value="PLP-dependent transferases"/>
    <property type="match status" value="1"/>
</dbReference>
<gene>
    <name evidence="10" type="ORF">JRG66_06245</name>
</gene>
<evidence type="ECO:0000313" key="11">
    <source>
        <dbReference type="Proteomes" id="UP001163981"/>
    </source>
</evidence>
<keyword evidence="5 8" id="KW-0663">Pyridoxal phosphate</keyword>
<reference evidence="10" key="1">
    <citation type="submission" date="2021-02" db="EMBL/GenBank/DDBJ databases">
        <title>Salinimicrobium sp. nov. isolated from seawater in Tongyeong, Republic of Korea.</title>
        <authorList>
            <person name="Lee S.-J."/>
        </authorList>
    </citation>
    <scope>NUCLEOTIDE SEQUENCE</scope>
    <source>
        <strain evidence="10">HN-2-9-2</strain>
    </source>
</reference>
<dbReference type="InterPro" id="IPR015421">
    <property type="entry name" value="PyrdxlP-dep_Trfase_major"/>
</dbReference>